<sequence length="449" mass="46732">MNPDELQKIADRIVAMAAPGEQVEAVVAWSRDTEVRAFEGEVEHFVSADSAGVGIRMISGGKQGLSWAGVLDDAALLECLAEARDNASFGSVDPHAGLAEPDGVEPEELFLFDERLVHADTEEKIRLAVELEAQVRAGDPRIFGIESADYADSVMATALASTTGIRRSSAETSVYLGVYALAGDDEDTTTGFGFSVGRALQDLDLAAAAHEAVQRCIRLLGATKAPSERLTVVLHPYVTSQFLSLIADMLSGESVIRGRSPFAGRVGDSIAAPSFTMFDDATDPLSPTASDTDGEGLACRAVPLIDAGVLSGYLHNAYTARVAGTSSTGSAQRGSHRAAPGVGPHVIKLAPGELSAEEIVSQVGDGFLVYDIAGLHSGVNPVSGDLSVGADGVRIRGGELAEGIREVTIGSTLQKMLGDVVAIGSDLTYFPWESTGVTLAIADVTMSGQ</sequence>
<feature type="domain" description="Metalloprotease TldD/E N-terminal" evidence="1">
    <location>
        <begin position="23"/>
        <end position="87"/>
    </location>
</feature>
<dbReference type="InterPro" id="IPR045570">
    <property type="entry name" value="Metalloprtase-TldD/E_cen_dom"/>
</dbReference>
<evidence type="ECO:0000313" key="4">
    <source>
        <dbReference type="EMBL" id="CAB4740609.1"/>
    </source>
</evidence>
<feature type="domain" description="Metalloprotease TldD/E C-terminal" evidence="2">
    <location>
        <begin position="228"/>
        <end position="446"/>
    </location>
</feature>
<dbReference type="PANTHER" id="PTHR43421:SF1">
    <property type="entry name" value="METALLOPROTEASE PMBA"/>
    <property type="match status" value="1"/>
</dbReference>
<dbReference type="InterPro" id="IPR047657">
    <property type="entry name" value="PmbA"/>
</dbReference>
<dbReference type="InterPro" id="IPR045569">
    <property type="entry name" value="Metalloprtase-TldD/E_C"/>
</dbReference>
<organism evidence="4">
    <name type="scientific">freshwater metagenome</name>
    <dbReference type="NCBI Taxonomy" id="449393"/>
    <lineage>
        <taxon>unclassified sequences</taxon>
        <taxon>metagenomes</taxon>
        <taxon>ecological metagenomes</taxon>
    </lineage>
</organism>
<dbReference type="EMBL" id="CAEZYU010000039">
    <property type="protein sequence ID" value="CAB4740609.1"/>
    <property type="molecule type" value="Genomic_DNA"/>
</dbReference>
<dbReference type="InterPro" id="IPR036059">
    <property type="entry name" value="TldD/PmbA_sf"/>
</dbReference>
<protein>
    <submittedName>
        <fullName evidence="4">Unannotated protein</fullName>
    </submittedName>
</protein>
<dbReference type="GO" id="GO:0008237">
    <property type="term" value="F:metallopeptidase activity"/>
    <property type="evidence" value="ECO:0007669"/>
    <property type="project" value="InterPro"/>
</dbReference>
<evidence type="ECO:0000259" key="2">
    <source>
        <dbReference type="Pfam" id="PF19289"/>
    </source>
</evidence>
<dbReference type="GO" id="GO:0006508">
    <property type="term" value="P:proteolysis"/>
    <property type="evidence" value="ECO:0007669"/>
    <property type="project" value="InterPro"/>
</dbReference>
<dbReference type="PANTHER" id="PTHR43421">
    <property type="entry name" value="METALLOPROTEASE PMBA"/>
    <property type="match status" value="1"/>
</dbReference>
<accession>A0A6J6T2L5</accession>
<dbReference type="Pfam" id="PF01523">
    <property type="entry name" value="PmbA_TldD_1st"/>
    <property type="match status" value="1"/>
</dbReference>
<gene>
    <name evidence="4" type="ORF">UFOPK2766_01008</name>
</gene>
<dbReference type="Pfam" id="PF19290">
    <property type="entry name" value="PmbA_TldD_2nd"/>
    <property type="match status" value="1"/>
</dbReference>
<dbReference type="Gene3D" id="3.30.2290.10">
    <property type="entry name" value="PmbA/TldD superfamily"/>
    <property type="match status" value="1"/>
</dbReference>
<dbReference type="InterPro" id="IPR035068">
    <property type="entry name" value="TldD/PmbA_N"/>
</dbReference>
<dbReference type="AlphaFoldDB" id="A0A6J6T2L5"/>
<dbReference type="InterPro" id="IPR002510">
    <property type="entry name" value="Metalloprtase-TldD/E_N"/>
</dbReference>
<reference evidence="4" key="1">
    <citation type="submission" date="2020-05" db="EMBL/GenBank/DDBJ databases">
        <authorList>
            <person name="Chiriac C."/>
            <person name="Salcher M."/>
            <person name="Ghai R."/>
            <person name="Kavagutti S V."/>
        </authorList>
    </citation>
    <scope>NUCLEOTIDE SEQUENCE</scope>
</reference>
<dbReference type="Pfam" id="PF19289">
    <property type="entry name" value="PmbA_TldD_3rd"/>
    <property type="match status" value="1"/>
</dbReference>
<dbReference type="SUPFAM" id="SSF111283">
    <property type="entry name" value="Putative modulator of DNA gyrase, PmbA/TldD"/>
    <property type="match status" value="1"/>
</dbReference>
<proteinExistence type="predicted"/>
<name>A0A6J6T2L5_9ZZZZ</name>
<evidence type="ECO:0000259" key="3">
    <source>
        <dbReference type="Pfam" id="PF19290"/>
    </source>
</evidence>
<dbReference type="GO" id="GO:0005829">
    <property type="term" value="C:cytosol"/>
    <property type="evidence" value="ECO:0007669"/>
    <property type="project" value="TreeGrafter"/>
</dbReference>
<evidence type="ECO:0000259" key="1">
    <source>
        <dbReference type="Pfam" id="PF01523"/>
    </source>
</evidence>
<feature type="domain" description="Metalloprotease TldD/E central" evidence="3">
    <location>
        <begin position="118"/>
        <end position="220"/>
    </location>
</feature>